<proteinExistence type="predicted"/>
<feature type="region of interest" description="Disordered" evidence="1">
    <location>
        <begin position="848"/>
        <end position="896"/>
    </location>
</feature>
<dbReference type="AlphaFoldDB" id="A0A9W9VT39"/>
<organism evidence="2 3">
    <name type="scientific">Penicillium cosmopolitanum</name>
    <dbReference type="NCBI Taxonomy" id="1131564"/>
    <lineage>
        <taxon>Eukaryota</taxon>
        <taxon>Fungi</taxon>
        <taxon>Dikarya</taxon>
        <taxon>Ascomycota</taxon>
        <taxon>Pezizomycotina</taxon>
        <taxon>Eurotiomycetes</taxon>
        <taxon>Eurotiomycetidae</taxon>
        <taxon>Eurotiales</taxon>
        <taxon>Aspergillaceae</taxon>
        <taxon>Penicillium</taxon>
    </lineage>
</organism>
<evidence type="ECO:0000313" key="2">
    <source>
        <dbReference type="EMBL" id="KAJ5388828.1"/>
    </source>
</evidence>
<feature type="compositionally biased region" description="Acidic residues" evidence="1">
    <location>
        <begin position="868"/>
        <end position="887"/>
    </location>
</feature>
<feature type="region of interest" description="Disordered" evidence="1">
    <location>
        <begin position="756"/>
        <end position="789"/>
    </location>
</feature>
<reference evidence="2" key="2">
    <citation type="journal article" date="2023" name="IMA Fungus">
        <title>Comparative genomic study of the Penicillium genus elucidates a diverse pangenome and 15 lateral gene transfer events.</title>
        <authorList>
            <person name="Petersen C."/>
            <person name="Sorensen T."/>
            <person name="Nielsen M.R."/>
            <person name="Sondergaard T.E."/>
            <person name="Sorensen J.L."/>
            <person name="Fitzpatrick D.A."/>
            <person name="Frisvad J.C."/>
            <person name="Nielsen K.L."/>
        </authorList>
    </citation>
    <scope>NUCLEOTIDE SEQUENCE</scope>
    <source>
        <strain evidence="2">IBT 29677</strain>
    </source>
</reference>
<dbReference type="RefSeq" id="XP_056486626.1">
    <property type="nucleotide sequence ID" value="XM_056636006.1"/>
</dbReference>
<protein>
    <submittedName>
        <fullName evidence="2">Uncharacterized protein</fullName>
    </submittedName>
</protein>
<feature type="region of interest" description="Disordered" evidence="1">
    <location>
        <begin position="603"/>
        <end position="655"/>
    </location>
</feature>
<dbReference type="Proteomes" id="UP001147747">
    <property type="component" value="Unassembled WGS sequence"/>
</dbReference>
<gene>
    <name evidence="2" type="ORF">N7509_011369</name>
</gene>
<dbReference type="EMBL" id="JAPZBU010000009">
    <property type="protein sequence ID" value="KAJ5388828.1"/>
    <property type="molecule type" value="Genomic_DNA"/>
</dbReference>
<accession>A0A9W9VT39</accession>
<keyword evidence="3" id="KW-1185">Reference proteome</keyword>
<dbReference type="GeneID" id="81374986"/>
<sequence>MASFQPPRARPSSPVLPTVISTWHNGQLTETALQASAVPTEDTYFQQPEPTVPIPIPTPIPPFRRRESDLTEAPMIPLLLFDDGDTLVYIDPPPENTCRKPSCSSTTTHRVHSEKLLSTGSAYLTRLFHPRWQKRVAKQRGFHQGSLPQGIKYLLDLTPPILEEDAVILLTEVSCPSGIRTWASQTLLWQLPASCVGGKDICEPEDIEAPPKDLGFVDLQAEGLVNAPNIVKPTSLPVEYSPVRHREGIEHILHVVEGLGISLDTPSKLWTFFAIAKVFDLATVPAVSGYILSWFYQTTNTKFIEIHPEIAYRVACGIKAPELCRHAFLALVGDEALLYTIRTAGLRPTHNYIENFAHSRMNGFLDDMEVQRIEYASKSFADDLIDQFLHLAGAEMTWLDDNPEYQKLIEHREQCPRNRAAVNYLTSLLKEFVRYRLYSLLKSSRDPIRSSDLVPATMSPRMSFTFHREHVLQRLIGRTFWYGLLKFSLLSDADFQPEHMYHQTISDIGEGLLAFKGHERARIGYFHRTFLESEANNMNRKIEAEAKGSLAAFQSDQVTLPMRPLLPNFAGPIASSSAFVPSAELNPHSKPFVFRPREAQNWNSEQSQLGVGDGLEPEPDHRSRDMFGPPSLGETGLPRQGNQNNQAFPEYSDFPENVAPIQPHHLLAQGNLLGSPANPFDLTLFLVSANTYIRQIARELLFPTERTSIPIESIDTLSCLSEKQLNLLPLWAGGNDDGSGGVFQDQDIPIMETGGFSTPGPAVHTGSNATTEDSFSDIGPSDSQSTIDGASNRATLSHQTEVQSLDSSFDEGSIMQTDLAQPEGPEGFEEVSEIDYLVESSHGEFNFEMDCADSDSNSTLMGHQSDINDNDDEDMEHPENTSNDDNDHDDHVNHDHDKIMNDAASHGFEIIDGRL</sequence>
<comment type="caution">
    <text evidence="2">The sequence shown here is derived from an EMBL/GenBank/DDBJ whole genome shotgun (WGS) entry which is preliminary data.</text>
</comment>
<evidence type="ECO:0000256" key="1">
    <source>
        <dbReference type="SAM" id="MobiDB-lite"/>
    </source>
</evidence>
<evidence type="ECO:0000313" key="3">
    <source>
        <dbReference type="Proteomes" id="UP001147747"/>
    </source>
</evidence>
<dbReference type="OrthoDB" id="5371510at2759"/>
<feature type="compositionally biased region" description="Polar residues" evidence="1">
    <location>
        <begin position="854"/>
        <end position="867"/>
    </location>
</feature>
<name>A0A9W9VT39_9EURO</name>
<reference evidence="2" key="1">
    <citation type="submission" date="2022-12" db="EMBL/GenBank/DDBJ databases">
        <authorList>
            <person name="Petersen C."/>
        </authorList>
    </citation>
    <scope>NUCLEOTIDE SEQUENCE</scope>
    <source>
        <strain evidence="2">IBT 29677</strain>
    </source>
</reference>